<keyword evidence="3" id="KW-1003">Cell membrane</keyword>
<dbReference type="AlphaFoldDB" id="A0A9X2ALZ2"/>
<evidence type="ECO:0000313" key="8">
    <source>
        <dbReference type="EMBL" id="MCJ0762784.1"/>
    </source>
</evidence>
<evidence type="ECO:0000256" key="2">
    <source>
        <dbReference type="ARBA" id="ARBA00006679"/>
    </source>
</evidence>
<evidence type="ECO:0000256" key="7">
    <source>
        <dbReference type="SAM" id="Phobius"/>
    </source>
</evidence>
<organism evidence="8 9">
    <name type="scientific">Variovorax terrae</name>
    <dbReference type="NCBI Taxonomy" id="2923278"/>
    <lineage>
        <taxon>Bacteria</taxon>
        <taxon>Pseudomonadati</taxon>
        <taxon>Pseudomonadota</taxon>
        <taxon>Betaproteobacteria</taxon>
        <taxon>Burkholderiales</taxon>
        <taxon>Comamonadaceae</taxon>
        <taxon>Variovorax</taxon>
    </lineage>
</organism>
<dbReference type="EMBL" id="JALGBI010000001">
    <property type="protein sequence ID" value="MCJ0762784.1"/>
    <property type="molecule type" value="Genomic_DNA"/>
</dbReference>
<dbReference type="Pfam" id="PF07681">
    <property type="entry name" value="DoxX"/>
    <property type="match status" value="1"/>
</dbReference>
<evidence type="ECO:0000256" key="5">
    <source>
        <dbReference type="ARBA" id="ARBA00022989"/>
    </source>
</evidence>
<keyword evidence="4 7" id="KW-0812">Transmembrane</keyword>
<evidence type="ECO:0000256" key="3">
    <source>
        <dbReference type="ARBA" id="ARBA00022475"/>
    </source>
</evidence>
<dbReference type="PANTHER" id="PTHR33452:SF1">
    <property type="entry name" value="INNER MEMBRANE PROTEIN YPHA-RELATED"/>
    <property type="match status" value="1"/>
</dbReference>
<sequence length="136" mass="14457">MLNSLQNPLSFIGRLLVAILFVPAGFGKIAGFTGTVGYIASKGLPLPQLGAVIAILVELGVGLLFLVGFKTRWSALALALFTLAAGLFFHNYWAVPAEQVMMQQINFYKNLAIAGGLLSFVAWGGGAWSLDARLKS</sequence>
<keyword evidence="6 7" id="KW-0472">Membrane</keyword>
<evidence type="ECO:0000313" key="9">
    <source>
        <dbReference type="Proteomes" id="UP001139447"/>
    </source>
</evidence>
<evidence type="ECO:0000256" key="4">
    <source>
        <dbReference type="ARBA" id="ARBA00022692"/>
    </source>
</evidence>
<comment type="subcellular location">
    <subcellularLocation>
        <location evidence="1">Cell membrane</location>
        <topology evidence="1">Multi-pass membrane protein</topology>
    </subcellularLocation>
</comment>
<dbReference type="GO" id="GO:0005886">
    <property type="term" value="C:plasma membrane"/>
    <property type="evidence" value="ECO:0007669"/>
    <property type="project" value="UniProtKB-SubCell"/>
</dbReference>
<comment type="similarity">
    <text evidence="2">Belongs to the DoxX family.</text>
</comment>
<gene>
    <name evidence="8" type="ORF">MMF98_06105</name>
</gene>
<dbReference type="RefSeq" id="WP_243305332.1">
    <property type="nucleotide sequence ID" value="NZ_JALGBI010000001.1"/>
</dbReference>
<feature type="transmembrane region" description="Helical" evidence="7">
    <location>
        <begin position="12"/>
        <end position="40"/>
    </location>
</feature>
<name>A0A9X2ALZ2_9BURK</name>
<evidence type="ECO:0000256" key="6">
    <source>
        <dbReference type="ARBA" id="ARBA00023136"/>
    </source>
</evidence>
<keyword evidence="9" id="KW-1185">Reference proteome</keyword>
<protein>
    <submittedName>
        <fullName evidence="8">DoxX family protein</fullName>
    </submittedName>
</protein>
<reference evidence="8" key="1">
    <citation type="submission" date="2022-03" db="EMBL/GenBank/DDBJ databases">
        <authorList>
            <person name="Woo C.Y."/>
        </authorList>
    </citation>
    <scope>NUCLEOTIDE SEQUENCE</scope>
    <source>
        <strain evidence="8">CYS-02</strain>
    </source>
</reference>
<dbReference type="InterPro" id="IPR051907">
    <property type="entry name" value="DoxX-like_oxidoreductase"/>
</dbReference>
<proteinExistence type="inferred from homology"/>
<comment type="caution">
    <text evidence="8">The sequence shown here is derived from an EMBL/GenBank/DDBJ whole genome shotgun (WGS) entry which is preliminary data.</text>
</comment>
<dbReference type="Proteomes" id="UP001139447">
    <property type="component" value="Unassembled WGS sequence"/>
</dbReference>
<dbReference type="InterPro" id="IPR032808">
    <property type="entry name" value="DoxX"/>
</dbReference>
<feature type="transmembrane region" description="Helical" evidence="7">
    <location>
        <begin position="107"/>
        <end position="130"/>
    </location>
</feature>
<keyword evidence="5 7" id="KW-1133">Transmembrane helix</keyword>
<dbReference type="PANTHER" id="PTHR33452">
    <property type="entry name" value="OXIDOREDUCTASE CATD-RELATED"/>
    <property type="match status" value="1"/>
</dbReference>
<accession>A0A9X2ALZ2</accession>
<evidence type="ECO:0000256" key="1">
    <source>
        <dbReference type="ARBA" id="ARBA00004651"/>
    </source>
</evidence>
<feature type="transmembrane region" description="Helical" evidence="7">
    <location>
        <begin position="76"/>
        <end position="95"/>
    </location>
</feature>
<feature type="transmembrane region" description="Helical" evidence="7">
    <location>
        <begin position="46"/>
        <end position="69"/>
    </location>
</feature>